<dbReference type="PANTHER" id="PTHR43042:SF3">
    <property type="entry name" value="RIBOSOMAL RNA LARGE SUBUNIT METHYLTRANSFERASE YWBD-RELATED"/>
    <property type="match status" value="1"/>
</dbReference>
<accession>A0A172T8B2</accession>
<dbReference type="CDD" id="cd11572">
    <property type="entry name" value="RlmI_M_like"/>
    <property type="match status" value="1"/>
</dbReference>
<dbReference type="CDD" id="cd02440">
    <property type="entry name" value="AdoMet_MTases"/>
    <property type="match status" value="1"/>
</dbReference>
<dbReference type="InterPro" id="IPR029063">
    <property type="entry name" value="SAM-dependent_MTases_sf"/>
</dbReference>
<evidence type="ECO:0000256" key="2">
    <source>
        <dbReference type="ARBA" id="ARBA00022679"/>
    </source>
</evidence>
<dbReference type="Gene3D" id="2.30.130.10">
    <property type="entry name" value="PUA domain"/>
    <property type="match status" value="1"/>
</dbReference>
<name>A0A172T8B2_9DEIO</name>
<proteinExistence type="predicted"/>
<keyword evidence="2 6" id="KW-0808">Transferase</keyword>
<dbReference type="RefSeq" id="WP_064014327.1">
    <property type="nucleotide sequence ID" value="NZ_CP011387.1"/>
</dbReference>
<dbReference type="Gene3D" id="3.30.750.80">
    <property type="entry name" value="RNA methyltransferase domain (HRMD) like"/>
    <property type="match status" value="1"/>
</dbReference>
<organism evidence="6 7">
    <name type="scientific">Deinococcus puniceus</name>
    <dbReference type="NCBI Taxonomy" id="1182568"/>
    <lineage>
        <taxon>Bacteria</taxon>
        <taxon>Thermotogati</taxon>
        <taxon>Deinococcota</taxon>
        <taxon>Deinococci</taxon>
        <taxon>Deinococcales</taxon>
        <taxon>Deinococcaceae</taxon>
        <taxon>Deinococcus</taxon>
    </lineage>
</organism>
<feature type="domain" description="RlmI-like PUA" evidence="5">
    <location>
        <begin position="16"/>
        <end position="76"/>
    </location>
</feature>
<evidence type="ECO:0000256" key="3">
    <source>
        <dbReference type="ARBA" id="ARBA00022691"/>
    </source>
</evidence>
<dbReference type="SUPFAM" id="SSF53335">
    <property type="entry name" value="S-adenosyl-L-methionine-dependent methyltransferases"/>
    <property type="match status" value="1"/>
</dbReference>
<gene>
    <name evidence="6" type="ORF">SU48_05220</name>
</gene>
<dbReference type="Pfam" id="PF17785">
    <property type="entry name" value="PUA_3"/>
    <property type="match status" value="1"/>
</dbReference>
<dbReference type="CDD" id="cd21153">
    <property type="entry name" value="PUA_RlmI"/>
    <property type="match status" value="1"/>
</dbReference>
<reference evidence="6 7" key="1">
    <citation type="submission" date="2015-01" db="EMBL/GenBank/DDBJ databases">
        <title>Deinococcus puniceus/DY1/ whole genome sequencing.</title>
        <authorList>
            <person name="Kim M.K."/>
            <person name="Srinivasan S."/>
            <person name="Lee J.-J."/>
        </authorList>
    </citation>
    <scope>NUCLEOTIDE SEQUENCE [LARGE SCALE GENOMIC DNA]</scope>
    <source>
        <strain evidence="6 7">DY1</strain>
    </source>
</reference>
<keyword evidence="7" id="KW-1185">Reference proteome</keyword>
<dbReference type="OrthoDB" id="9805492at2"/>
<protein>
    <submittedName>
        <fullName evidence="6">rRNA (Guanine-N2)-methyltransferase</fullName>
    </submittedName>
</protein>
<evidence type="ECO:0000313" key="6">
    <source>
        <dbReference type="EMBL" id="ANE43265.1"/>
    </source>
</evidence>
<dbReference type="InterPro" id="IPR041532">
    <property type="entry name" value="RlmI-like_PUA"/>
</dbReference>
<keyword evidence="1 6" id="KW-0489">Methyltransferase</keyword>
<dbReference type="InterPro" id="IPR015947">
    <property type="entry name" value="PUA-like_sf"/>
</dbReference>
<feature type="domain" description="S-adenosylmethionine-dependent methyltransferase" evidence="4">
    <location>
        <begin position="113"/>
        <end position="365"/>
    </location>
</feature>
<keyword evidence="3" id="KW-0949">S-adenosyl-L-methionine</keyword>
<dbReference type="GO" id="GO:0032259">
    <property type="term" value="P:methylation"/>
    <property type="evidence" value="ECO:0007669"/>
    <property type="project" value="UniProtKB-KW"/>
</dbReference>
<dbReference type="Proteomes" id="UP000077363">
    <property type="component" value="Chromosome"/>
</dbReference>
<dbReference type="KEGG" id="dpu:SU48_05220"/>
<dbReference type="PATRIC" id="fig|1182568.3.peg.1083"/>
<sequence>MSTPSTPPTPPRLRLRITAAAEGYVRAGHPWVYESSVREQNRDAEAGELAVIYDRRDRFLAIGLFDPQSPLRVRVLHAGSPATLNDAWWAAHLDKSLDLRTPLFGEDTDGYRLINGESDGWPGLVLDRYGSVLVVKLYTAAWFPHLERVLGLLAARFPDFAVVLRLSRNIQERARAAGLADGQVVQGNLPQASVVFSETGILFEADVVRGQKTGFFLDQRENRRRVESLARGRRVLNAFSFSGGFSLYAARGGATDVFSVDLSAHALASAKSNFAMNAGNPRIAAATHETIQADVFEWLAETDLTFDLIILDPPSLARRETEREGAIRAYGKLAADAIRLLSPGGILVSASCSAHVSADEFWDAVRRAADESGRGWREQRTTRHAPDHHASFTEAEYLKAIYLEVN</sequence>
<dbReference type="PROSITE" id="PS50890">
    <property type="entry name" value="PUA"/>
    <property type="match status" value="1"/>
</dbReference>
<evidence type="ECO:0000259" key="5">
    <source>
        <dbReference type="Pfam" id="PF17785"/>
    </source>
</evidence>
<dbReference type="Gene3D" id="3.40.50.150">
    <property type="entry name" value="Vaccinia Virus protein VP39"/>
    <property type="match status" value="1"/>
</dbReference>
<evidence type="ECO:0000313" key="7">
    <source>
        <dbReference type="Proteomes" id="UP000077363"/>
    </source>
</evidence>
<dbReference type="SUPFAM" id="SSF88697">
    <property type="entry name" value="PUA domain-like"/>
    <property type="match status" value="1"/>
</dbReference>
<dbReference type="AlphaFoldDB" id="A0A172T8B2"/>
<dbReference type="InterPro" id="IPR019614">
    <property type="entry name" value="SAM-dep_methyl-trfase"/>
</dbReference>
<dbReference type="Pfam" id="PF10672">
    <property type="entry name" value="Methyltrans_SAM"/>
    <property type="match status" value="1"/>
</dbReference>
<evidence type="ECO:0000259" key="4">
    <source>
        <dbReference type="Pfam" id="PF10672"/>
    </source>
</evidence>
<dbReference type="GO" id="GO:0003723">
    <property type="term" value="F:RNA binding"/>
    <property type="evidence" value="ECO:0007669"/>
    <property type="project" value="InterPro"/>
</dbReference>
<dbReference type="NCBIfam" id="NF033380">
    <property type="entry name" value="Rlm_2499C5"/>
    <property type="match status" value="1"/>
</dbReference>
<dbReference type="PANTHER" id="PTHR43042">
    <property type="entry name" value="SAM-DEPENDENT METHYLTRANSFERASE"/>
    <property type="match status" value="1"/>
</dbReference>
<dbReference type="InterPro" id="IPR036974">
    <property type="entry name" value="PUA_sf"/>
</dbReference>
<dbReference type="GO" id="GO:0008168">
    <property type="term" value="F:methyltransferase activity"/>
    <property type="evidence" value="ECO:0007669"/>
    <property type="project" value="UniProtKB-KW"/>
</dbReference>
<dbReference type="EMBL" id="CP011387">
    <property type="protein sequence ID" value="ANE43265.1"/>
    <property type="molecule type" value="Genomic_DNA"/>
</dbReference>
<evidence type="ECO:0000256" key="1">
    <source>
        <dbReference type="ARBA" id="ARBA00022603"/>
    </source>
</evidence>